<accession>A0A0V0GVD7</accession>
<proteinExistence type="predicted"/>
<organism evidence="1">
    <name type="scientific">Solanum chacoense</name>
    <name type="common">Chaco potato</name>
    <dbReference type="NCBI Taxonomy" id="4108"/>
    <lineage>
        <taxon>Eukaryota</taxon>
        <taxon>Viridiplantae</taxon>
        <taxon>Streptophyta</taxon>
        <taxon>Embryophyta</taxon>
        <taxon>Tracheophyta</taxon>
        <taxon>Spermatophyta</taxon>
        <taxon>Magnoliopsida</taxon>
        <taxon>eudicotyledons</taxon>
        <taxon>Gunneridae</taxon>
        <taxon>Pentapetalae</taxon>
        <taxon>asterids</taxon>
        <taxon>lamiids</taxon>
        <taxon>Solanales</taxon>
        <taxon>Solanaceae</taxon>
        <taxon>Solanoideae</taxon>
        <taxon>Solaneae</taxon>
        <taxon>Solanum</taxon>
    </lineage>
</organism>
<dbReference type="EMBL" id="GEDG01034576">
    <property type="protein sequence ID" value="JAP09667.1"/>
    <property type="molecule type" value="Transcribed_RNA"/>
</dbReference>
<evidence type="ECO:0000313" key="1">
    <source>
        <dbReference type="EMBL" id="JAP11751.1"/>
    </source>
</evidence>
<protein>
    <submittedName>
        <fullName evidence="1">Putative ovule protein</fullName>
    </submittedName>
</protein>
<reference evidence="1" key="1">
    <citation type="submission" date="2015-12" db="EMBL/GenBank/DDBJ databases">
        <title>Gene expression during late stages of embryo sac development: a critical building block for successful pollen-pistil interactions.</title>
        <authorList>
            <person name="Liu Y."/>
            <person name="Joly V."/>
            <person name="Sabar M."/>
            <person name="Matton D.P."/>
        </authorList>
    </citation>
    <scope>NUCLEOTIDE SEQUENCE</scope>
</reference>
<dbReference type="AlphaFoldDB" id="A0A0V0GVD7"/>
<dbReference type="EMBL" id="GEDG01030760">
    <property type="protein sequence ID" value="JAP11751.1"/>
    <property type="molecule type" value="Transcribed_RNA"/>
</dbReference>
<name>A0A0V0GVD7_SOLCH</name>
<sequence length="61" mass="7339">MSTWAKTIFYLKCDTFRSTNINHEHYIKAREETLSNLRENKGVNEQILSHDQLEMLYNYIS</sequence>